<feature type="transmembrane region" description="Helical" evidence="2">
    <location>
        <begin position="12"/>
        <end position="34"/>
    </location>
</feature>
<dbReference type="AlphaFoldDB" id="A0A2T6ZJ02"/>
<organism evidence="3 4">
    <name type="scientific">Tuber borchii</name>
    <name type="common">White truffle</name>
    <dbReference type="NCBI Taxonomy" id="42251"/>
    <lineage>
        <taxon>Eukaryota</taxon>
        <taxon>Fungi</taxon>
        <taxon>Dikarya</taxon>
        <taxon>Ascomycota</taxon>
        <taxon>Pezizomycotina</taxon>
        <taxon>Pezizomycetes</taxon>
        <taxon>Pezizales</taxon>
        <taxon>Tuberaceae</taxon>
        <taxon>Tuber</taxon>
    </lineage>
</organism>
<dbReference type="EMBL" id="NESQ01000229">
    <property type="protein sequence ID" value="PUU75470.1"/>
    <property type="molecule type" value="Genomic_DNA"/>
</dbReference>
<feature type="transmembrane region" description="Helical" evidence="2">
    <location>
        <begin position="73"/>
        <end position="95"/>
    </location>
</feature>
<reference evidence="3 4" key="1">
    <citation type="submission" date="2017-04" db="EMBL/GenBank/DDBJ databases">
        <title>Draft genome sequence of Tuber borchii Vittad., a whitish edible truffle.</title>
        <authorList>
            <consortium name="DOE Joint Genome Institute"/>
            <person name="Murat C."/>
            <person name="Kuo A."/>
            <person name="Barry K.W."/>
            <person name="Clum A."/>
            <person name="Dockter R.B."/>
            <person name="Fauchery L."/>
            <person name="Iotti M."/>
            <person name="Kohler A."/>
            <person name="Labutti K."/>
            <person name="Lindquist E.A."/>
            <person name="Lipzen A."/>
            <person name="Ohm R.A."/>
            <person name="Wang M."/>
            <person name="Grigoriev I.V."/>
            <person name="Zambonelli A."/>
            <person name="Martin F.M."/>
        </authorList>
    </citation>
    <scope>NUCLEOTIDE SEQUENCE [LARGE SCALE GENOMIC DNA]</scope>
    <source>
        <strain evidence="3 4">Tbo3840</strain>
    </source>
</reference>
<feature type="region of interest" description="Disordered" evidence="1">
    <location>
        <begin position="283"/>
        <end position="348"/>
    </location>
</feature>
<gene>
    <name evidence="3" type="ORF">B9Z19DRAFT_344390</name>
</gene>
<keyword evidence="2" id="KW-0812">Transmembrane</keyword>
<feature type="transmembrane region" description="Helical" evidence="2">
    <location>
        <begin position="115"/>
        <end position="135"/>
    </location>
</feature>
<feature type="compositionally biased region" description="Polar residues" evidence="1">
    <location>
        <begin position="316"/>
        <end position="325"/>
    </location>
</feature>
<keyword evidence="4" id="KW-1185">Reference proteome</keyword>
<feature type="region of interest" description="Disordered" evidence="1">
    <location>
        <begin position="145"/>
        <end position="180"/>
    </location>
</feature>
<comment type="caution">
    <text evidence="3">The sequence shown here is derived from an EMBL/GenBank/DDBJ whole genome shotgun (WGS) entry which is preliminary data.</text>
</comment>
<evidence type="ECO:0000313" key="3">
    <source>
        <dbReference type="EMBL" id="PUU75470.1"/>
    </source>
</evidence>
<dbReference type="Proteomes" id="UP000244722">
    <property type="component" value="Unassembled WGS sequence"/>
</dbReference>
<sequence>MFFQPSHQALRFLGLLTLLLSACTTVLFVLYSISAVSIHSVLLSSCITATVVNLTTCLFLIITMIYGSPKRSCLLVGIASTVLAGIASAFTLGWLNLRPEGLPELMYGHARTLLIVIGFALFIASLITQTIFWTLHVTANPRLGLRSGDEEASPTKPAGKNCISPAPPTANASETGPKEKEDRILNHNLQPALVRPQLRHSSVYYVTSTSATTSTPASLEVDHFDTWDTSDVGDIQRAACTLAIAEFGGPIMGLGICTPEIEVTAADSTEDQVPEDREVRVRIPIAERQNSPPIPDYDMTPKSASFPTGLLRDDASSPQKSSTIFCSPLAEEPEPRGDSSQSFIELRRPQGDLETRKWLVRSQTTL</sequence>
<evidence type="ECO:0000256" key="2">
    <source>
        <dbReference type="SAM" id="Phobius"/>
    </source>
</evidence>
<name>A0A2T6ZJ02_TUBBO</name>
<evidence type="ECO:0000256" key="1">
    <source>
        <dbReference type="SAM" id="MobiDB-lite"/>
    </source>
</evidence>
<dbReference type="OrthoDB" id="5338805at2759"/>
<keyword evidence="2" id="KW-1133">Transmembrane helix</keyword>
<feature type="transmembrane region" description="Helical" evidence="2">
    <location>
        <begin position="40"/>
        <end position="66"/>
    </location>
</feature>
<protein>
    <submittedName>
        <fullName evidence="3">Uncharacterized protein</fullName>
    </submittedName>
</protein>
<keyword evidence="2" id="KW-0472">Membrane</keyword>
<evidence type="ECO:0000313" key="4">
    <source>
        <dbReference type="Proteomes" id="UP000244722"/>
    </source>
</evidence>
<accession>A0A2T6ZJ02</accession>
<proteinExistence type="predicted"/>